<accession>A0A1M5JPZ7</accession>
<dbReference type="InterPro" id="IPR014710">
    <property type="entry name" value="RmlC-like_jellyroll"/>
</dbReference>
<reference evidence="3" key="1">
    <citation type="submission" date="2016-11" db="EMBL/GenBank/DDBJ databases">
        <authorList>
            <person name="Varghese N."/>
            <person name="Submissions S."/>
        </authorList>
    </citation>
    <scope>NUCLEOTIDE SEQUENCE [LARGE SCALE GENOMIC DNA]</scope>
    <source>
        <strain evidence="3">DSM 19978</strain>
    </source>
</reference>
<dbReference type="EMBL" id="FQWB01000004">
    <property type="protein sequence ID" value="SHG42063.1"/>
    <property type="molecule type" value="Genomic_DNA"/>
</dbReference>
<feature type="domain" description="Cyclic nucleotide-binding" evidence="1">
    <location>
        <begin position="51"/>
        <end position="155"/>
    </location>
</feature>
<dbReference type="CDD" id="cd00038">
    <property type="entry name" value="CAP_ED"/>
    <property type="match status" value="1"/>
</dbReference>
<dbReference type="STRING" id="468056.SAMN05443549_1047"/>
<evidence type="ECO:0000313" key="2">
    <source>
        <dbReference type="EMBL" id="SHG42063.1"/>
    </source>
</evidence>
<dbReference type="AlphaFoldDB" id="A0A1M5JPZ7"/>
<proteinExistence type="predicted"/>
<dbReference type="SUPFAM" id="SSF51206">
    <property type="entry name" value="cAMP-binding domain-like"/>
    <property type="match status" value="1"/>
</dbReference>
<evidence type="ECO:0000313" key="3">
    <source>
        <dbReference type="Proteomes" id="UP000184516"/>
    </source>
</evidence>
<keyword evidence="3" id="KW-1185">Reference proteome</keyword>
<protein>
    <submittedName>
        <fullName evidence="2">cAMP-binding domain of CRP or a regulatory subunit of cAMP-dependent protein kinases</fullName>
    </submittedName>
</protein>
<dbReference type="Pfam" id="PF00027">
    <property type="entry name" value="cNMP_binding"/>
    <property type="match status" value="1"/>
</dbReference>
<dbReference type="PROSITE" id="PS50042">
    <property type="entry name" value="CNMP_BINDING_3"/>
    <property type="match status" value="1"/>
</dbReference>
<dbReference type="Gene3D" id="2.60.120.10">
    <property type="entry name" value="Jelly Rolls"/>
    <property type="match status" value="1"/>
</dbReference>
<keyword evidence="2" id="KW-0808">Transferase</keyword>
<dbReference type="GO" id="GO:0016301">
    <property type="term" value="F:kinase activity"/>
    <property type="evidence" value="ECO:0007669"/>
    <property type="project" value="UniProtKB-KW"/>
</dbReference>
<sequence length="230" mass="27809">MKKFLWKKFSITNDSRNNPIFFHKNPVERLGFLFYIIYICPMDEIIKHIQKFISLNNDEAEIVLSYFKTETFKKKQLLLQENQTCNKQYFIIKGCVRFYINNTKGIEQTLQFGIENWWITDYLSFQYQTPSHFNIQAIEKLETLSIDRTSFEELLERFPKLEKYFRLVIQKSFGASQVRIHYLFTMSAEERFHHMNNMFPEFIQRVPQYMLASYLDFSPEFMSKIRAGKV</sequence>
<gene>
    <name evidence="2" type="ORF">SAMN05443549_1047</name>
</gene>
<dbReference type="InterPro" id="IPR018490">
    <property type="entry name" value="cNMP-bd_dom_sf"/>
</dbReference>
<name>A0A1M5JPZ7_9FLAO</name>
<organism evidence="2 3">
    <name type="scientific">Flavobacterium fluvii</name>
    <dbReference type="NCBI Taxonomy" id="468056"/>
    <lineage>
        <taxon>Bacteria</taxon>
        <taxon>Pseudomonadati</taxon>
        <taxon>Bacteroidota</taxon>
        <taxon>Flavobacteriia</taxon>
        <taxon>Flavobacteriales</taxon>
        <taxon>Flavobacteriaceae</taxon>
        <taxon>Flavobacterium</taxon>
    </lineage>
</organism>
<evidence type="ECO:0000259" key="1">
    <source>
        <dbReference type="PROSITE" id="PS50042"/>
    </source>
</evidence>
<keyword evidence="2" id="KW-0418">Kinase</keyword>
<dbReference type="Proteomes" id="UP000184516">
    <property type="component" value="Unassembled WGS sequence"/>
</dbReference>
<dbReference type="InterPro" id="IPR000595">
    <property type="entry name" value="cNMP-bd_dom"/>
</dbReference>